<dbReference type="AlphaFoldDB" id="A0A9W8BJ46"/>
<organism evidence="3 4">
    <name type="scientific">Coemansia thaxteri</name>
    <dbReference type="NCBI Taxonomy" id="2663907"/>
    <lineage>
        <taxon>Eukaryota</taxon>
        <taxon>Fungi</taxon>
        <taxon>Fungi incertae sedis</taxon>
        <taxon>Zoopagomycota</taxon>
        <taxon>Kickxellomycotina</taxon>
        <taxon>Kickxellomycetes</taxon>
        <taxon>Kickxellales</taxon>
        <taxon>Kickxellaceae</taxon>
        <taxon>Coemansia</taxon>
    </lineage>
</organism>
<dbReference type="OrthoDB" id="2133190at2759"/>
<evidence type="ECO:0000259" key="2">
    <source>
        <dbReference type="PROSITE" id="PS50888"/>
    </source>
</evidence>
<reference evidence="3" key="1">
    <citation type="submission" date="2022-07" db="EMBL/GenBank/DDBJ databases">
        <title>Phylogenomic reconstructions and comparative analyses of Kickxellomycotina fungi.</title>
        <authorList>
            <person name="Reynolds N.K."/>
            <person name="Stajich J.E."/>
            <person name="Barry K."/>
            <person name="Grigoriev I.V."/>
            <person name="Crous P."/>
            <person name="Smith M.E."/>
        </authorList>
    </citation>
    <scope>NUCLEOTIDE SEQUENCE</scope>
    <source>
        <strain evidence="3">IMI 214461</strain>
    </source>
</reference>
<feature type="region of interest" description="Disordered" evidence="1">
    <location>
        <begin position="226"/>
        <end position="262"/>
    </location>
</feature>
<dbReference type="PROSITE" id="PS50888">
    <property type="entry name" value="BHLH"/>
    <property type="match status" value="1"/>
</dbReference>
<dbReference type="EMBL" id="JANBQF010000254">
    <property type="protein sequence ID" value="KAJ2002989.1"/>
    <property type="molecule type" value="Genomic_DNA"/>
</dbReference>
<dbReference type="PANTHER" id="PTHR47336">
    <property type="entry name" value="TRANSCRIPTION FACTOR HMS1-RELATED"/>
    <property type="match status" value="1"/>
</dbReference>
<protein>
    <recommendedName>
        <fullName evidence="2">BHLH domain-containing protein</fullName>
    </recommendedName>
</protein>
<evidence type="ECO:0000313" key="4">
    <source>
        <dbReference type="Proteomes" id="UP001150907"/>
    </source>
</evidence>
<dbReference type="GO" id="GO:0046983">
    <property type="term" value="F:protein dimerization activity"/>
    <property type="evidence" value="ECO:0007669"/>
    <property type="project" value="InterPro"/>
</dbReference>
<dbReference type="InterPro" id="IPR036638">
    <property type="entry name" value="HLH_DNA-bd_sf"/>
</dbReference>
<feature type="compositionally biased region" description="Acidic residues" evidence="1">
    <location>
        <begin position="241"/>
        <end position="260"/>
    </location>
</feature>
<gene>
    <name evidence="3" type="ORF">H4R26_003313</name>
</gene>
<name>A0A9W8BJ46_9FUNG</name>
<dbReference type="Proteomes" id="UP001150907">
    <property type="component" value="Unassembled WGS sequence"/>
</dbReference>
<evidence type="ECO:0000313" key="3">
    <source>
        <dbReference type="EMBL" id="KAJ2002989.1"/>
    </source>
</evidence>
<dbReference type="Pfam" id="PF00010">
    <property type="entry name" value="HLH"/>
    <property type="match status" value="1"/>
</dbReference>
<dbReference type="SUPFAM" id="SSF47459">
    <property type="entry name" value="HLH, helix-loop-helix DNA-binding domain"/>
    <property type="match status" value="1"/>
</dbReference>
<sequence length="349" mass="37067">MSGSASPLNLASIGVTPSQSFQASQLGDLSADAAALAATGFAGSSADNSIARTADVHDSLYSQSMSSLDAATLASMLASAGHSPYSPPSASGTFGLPLISEEPPSAGFLASPLQLQTQPLSGGYDQLHFVLGKRKADEFCSDMLSSTMGVPLSKRVSMPVYFGDRNAGAPNSSAIPVPIGIGMQRAPVQVQRKVAHNAIERRYRNNINDRICDLRNAVPALLHVRPKKRTTGNRDNNAVEFSDDDDDGGDDNPEGAEDDTSVSYFDGVAAATKLNKATILGKSTEYIYHLRRSNDQLKRESLYLQDVIQHGLTNGDNILALILQKAQQESAAATSLLHPPAREVRSKKK</sequence>
<dbReference type="PANTHER" id="PTHR47336:SF2">
    <property type="entry name" value="TRANSCRIPTION FACTOR HMS1-RELATED"/>
    <property type="match status" value="1"/>
</dbReference>
<comment type="caution">
    <text evidence="3">The sequence shown here is derived from an EMBL/GenBank/DDBJ whole genome shotgun (WGS) entry which is preliminary data.</text>
</comment>
<dbReference type="SMART" id="SM00353">
    <property type="entry name" value="HLH"/>
    <property type="match status" value="1"/>
</dbReference>
<evidence type="ECO:0000256" key="1">
    <source>
        <dbReference type="SAM" id="MobiDB-lite"/>
    </source>
</evidence>
<dbReference type="Gene3D" id="4.10.280.10">
    <property type="entry name" value="Helix-loop-helix DNA-binding domain"/>
    <property type="match status" value="1"/>
</dbReference>
<feature type="domain" description="BHLH" evidence="2">
    <location>
        <begin position="191"/>
        <end position="290"/>
    </location>
</feature>
<proteinExistence type="predicted"/>
<dbReference type="InterPro" id="IPR052099">
    <property type="entry name" value="Regulatory_TF_Diverse"/>
</dbReference>
<keyword evidence="4" id="KW-1185">Reference proteome</keyword>
<accession>A0A9W8BJ46</accession>
<dbReference type="InterPro" id="IPR011598">
    <property type="entry name" value="bHLH_dom"/>
</dbReference>